<evidence type="ECO:0000256" key="7">
    <source>
        <dbReference type="ARBA" id="ARBA00038093"/>
    </source>
</evidence>
<evidence type="ECO:0000256" key="1">
    <source>
        <dbReference type="ARBA" id="ARBA00001946"/>
    </source>
</evidence>
<dbReference type="EMBL" id="JAEVLS010000003">
    <property type="protein sequence ID" value="MBM0106482.1"/>
    <property type="molecule type" value="Genomic_DNA"/>
</dbReference>
<evidence type="ECO:0000259" key="8">
    <source>
        <dbReference type="Pfam" id="PF01850"/>
    </source>
</evidence>
<keyword evidence="4" id="KW-0479">Metal-binding</keyword>
<dbReference type="InterPro" id="IPR002716">
    <property type="entry name" value="PIN_dom"/>
</dbReference>
<keyword evidence="6" id="KW-0460">Magnesium</keyword>
<keyword evidence="3" id="KW-0540">Nuclease</keyword>
<evidence type="ECO:0000256" key="4">
    <source>
        <dbReference type="ARBA" id="ARBA00022723"/>
    </source>
</evidence>
<name>A0ABS1WZX7_9GAMM</name>
<accession>A0ABS1WZX7</accession>
<proteinExistence type="inferred from homology"/>
<evidence type="ECO:0000256" key="5">
    <source>
        <dbReference type="ARBA" id="ARBA00022801"/>
    </source>
</evidence>
<protein>
    <submittedName>
        <fullName evidence="9">Type II toxin-antitoxin system VapC family toxin</fullName>
    </submittedName>
</protein>
<keyword evidence="2" id="KW-1277">Toxin-antitoxin system</keyword>
<gene>
    <name evidence="9" type="ORF">JM946_17270</name>
</gene>
<dbReference type="PANTHER" id="PTHR33653:SF1">
    <property type="entry name" value="RIBONUCLEASE VAPC2"/>
    <property type="match status" value="1"/>
</dbReference>
<comment type="similarity">
    <text evidence="7">Belongs to the PINc/VapC protein family.</text>
</comment>
<dbReference type="PANTHER" id="PTHR33653">
    <property type="entry name" value="RIBONUCLEASE VAPC2"/>
    <property type="match status" value="1"/>
</dbReference>
<dbReference type="InterPro" id="IPR029060">
    <property type="entry name" value="PIN-like_dom_sf"/>
</dbReference>
<sequence>MPYLLDTNVVSELRKPKPHGGVLSWVRKTHEESLFISAVTLGEIQAGIELTRAQQPEKAAQIETWLDDLAETYNVLAVDAAIFRRWAQLMHGRNDHHLEDALIAATALVHDLTVATRNTEDFKSFGVALINPFLTPR</sequence>
<dbReference type="Pfam" id="PF01850">
    <property type="entry name" value="PIN"/>
    <property type="match status" value="1"/>
</dbReference>
<dbReference type="SUPFAM" id="SSF88723">
    <property type="entry name" value="PIN domain-like"/>
    <property type="match status" value="1"/>
</dbReference>
<keyword evidence="5" id="KW-0378">Hydrolase</keyword>
<dbReference type="Proteomes" id="UP000661077">
    <property type="component" value="Unassembled WGS sequence"/>
</dbReference>
<dbReference type="Gene3D" id="3.40.50.1010">
    <property type="entry name" value="5'-nuclease"/>
    <property type="match status" value="1"/>
</dbReference>
<dbReference type="CDD" id="cd18746">
    <property type="entry name" value="PIN_VapC4-5_FitB-like"/>
    <property type="match status" value="1"/>
</dbReference>
<evidence type="ECO:0000256" key="3">
    <source>
        <dbReference type="ARBA" id="ARBA00022722"/>
    </source>
</evidence>
<feature type="domain" description="PIN" evidence="8">
    <location>
        <begin position="3"/>
        <end position="124"/>
    </location>
</feature>
<evidence type="ECO:0000256" key="2">
    <source>
        <dbReference type="ARBA" id="ARBA00022649"/>
    </source>
</evidence>
<keyword evidence="10" id="KW-1185">Reference proteome</keyword>
<evidence type="ECO:0000256" key="6">
    <source>
        <dbReference type="ARBA" id="ARBA00022842"/>
    </source>
</evidence>
<comment type="caution">
    <text evidence="9">The sequence shown here is derived from an EMBL/GenBank/DDBJ whole genome shotgun (WGS) entry which is preliminary data.</text>
</comment>
<evidence type="ECO:0000313" key="9">
    <source>
        <dbReference type="EMBL" id="MBM0106482.1"/>
    </source>
</evidence>
<dbReference type="InterPro" id="IPR050556">
    <property type="entry name" value="Type_II_TA_system_RNase"/>
</dbReference>
<comment type="cofactor">
    <cofactor evidence="1">
        <name>Mg(2+)</name>
        <dbReference type="ChEBI" id="CHEBI:18420"/>
    </cofactor>
</comment>
<dbReference type="RefSeq" id="WP_203168580.1">
    <property type="nucleotide sequence ID" value="NZ_JAEVLS010000003.1"/>
</dbReference>
<evidence type="ECO:0000313" key="10">
    <source>
        <dbReference type="Proteomes" id="UP000661077"/>
    </source>
</evidence>
<organism evidence="9 10">
    <name type="scientific">Steroidobacter gossypii</name>
    <dbReference type="NCBI Taxonomy" id="2805490"/>
    <lineage>
        <taxon>Bacteria</taxon>
        <taxon>Pseudomonadati</taxon>
        <taxon>Pseudomonadota</taxon>
        <taxon>Gammaproteobacteria</taxon>
        <taxon>Steroidobacterales</taxon>
        <taxon>Steroidobacteraceae</taxon>
        <taxon>Steroidobacter</taxon>
    </lineage>
</organism>
<reference evidence="9 10" key="1">
    <citation type="journal article" date="2021" name="Int. J. Syst. Evol. Microbiol.">
        <title>Steroidobacter gossypii sp. nov., isolated from soil of cotton cropping field.</title>
        <authorList>
            <person name="Huang R."/>
            <person name="Yang S."/>
            <person name="Zhen C."/>
            <person name="Liu W."/>
        </authorList>
    </citation>
    <scope>NUCLEOTIDE SEQUENCE [LARGE SCALE GENOMIC DNA]</scope>
    <source>
        <strain evidence="9 10">S1-65</strain>
    </source>
</reference>